<evidence type="ECO:0000313" key="3">
    <source>
        <dbReference type="EMBL" id="OZJ03152.1"/>
    </source>
</evidence>
<accession>A0A261XXS9</accession>
<keyword evidence="1" id="KW-0812">Transmembrane</keyword>
<protein>
    <submittedName>
        <fullName evidence="3">Uncharacterized protein</fullName>
    </submittedName>
</protein>
<name>A0A261XXS9_9FUNG</name>
<dbReference type="Proteomes" id="UP000242875">
    <property type="component" value="Unassembled WGS sequence"/>
</dbReference>
<evidence type="ECO:0000313" key="4">
    <source>
        <dbReference type="Proteomes" id="UP000242875"/>
    </source>
</evidence>
<reference evidence="3 4" key="1">
    <citation type="journal article" date="2017" name="Mycologia">
        <title>Bifiguratus adelaidae, gen. et sp. nov., a new member of Mucoromycotina in endophytic and soil-dwelling habitats.</title>
        <authorList>
            <person name="Torres-Cruz T.J."/>
            <person name="Billingsley Tobias T.L."/>
            <person name="Almatruk M."/>
            <person name="Hesse C."/>
            <person name="Kuske C.R."/>
            <person name="Desiro A."/>
            <person name="Benucci G.M."/>
            <person name="Bonito G."/>
            <person name="Stajich J.E."/>
            <person name="Dunlap C."/>
            <person name="Arnold A.E."/>
            <person name="Porras-Alfaro A."/>
        </authorList>
    </citation>
    <scope>NUCLEOTIDE SEQUENCE [LARGE SCALE GENOMIC DNA]</scope>
    <source>
        <strain evidence="3 4">AZ0501</strain>
    </source>
</reference>
<evidence type="ECO:0000256" key="1">
    <source>
        <dbReference type="SAM" id="Phobius"/>
    </source>
</evidence>
<keyword evidence="4" id="KW-1185">Reference proteome</keyword>
<proteinExistence type="predicted"/>
<keyword evidence="2" id="KW-0732">Signal</keyword>
<dbReference type="AlphaFoldDB" id="A0A261XXS9"/>
<feature type="non-terminal residue" evidence="3">
    <location>
        <position position="491"/>
    </location>
</feature>
<comment type="caution">
    <text evidence="3">The sequence shown here is derived from an EMBL/GenBank/DDBJ whole genome shotgun (WGS) entry which is preliminary data.</text>
</comment>
<feature type="chain" id="PRO_5012717901" evidence="2">
    <location>
        <begin position="24"/>
        <end position="491"/>
    </location>
</feature>
<sequence>MLSKGFAVIAVHALLAFVPLAVADHWVQGNEKAIHCYRSNATDNSGTEIVNGVTFEFSNPVPTGLIGKDPFHVNLTLSLTADFYTQNAGIVVPDPSSTNFTQLCLRGLTPTGQPACSSNGDINAENCCVYHVNIHACQQSVQGACGPWIQNQSTPAGQQLVTLGPSQYGTPPLTYTFSMGLDPGNYYVIGHFKMLNFQCAVGAIRTVAAANATLPSGGATSGGSAFPLWAIAPIVGGVAALAGGFGFLYYRRRKRSAGGGIQLEANTDEVITPGQEKKFNVGDMAMSPPQYHPNMELQAISGSPSSANQFRPSLQTMPMGPMQPTYYLPALADQNGTLVYPIQQAQYLYTPSAMSETDGSHLFSSSPTQLSSTARVYPQTLTAGFPGSTNSNPNSPQMGTTEEAGTFNTVPMNHQLPNGPVRPFPQNLDLYPSLFRGMSNSGDATTLGHRQQYVVGIFAMRQEETEQVQWDLYPLAARNIENLGTERQRQA</sequence>
<organism evidence="3 4">
    <name type="scientific">Bifiguratus adelaidae</name>
    <dbReference type="NCBI Taxonomy" id="1938954"/>
    <lineage>
        <taxon>Eukaryota</taxon>
        <taxon>Fungi</taxon>
        <taxon>Fungi incertae sedis</taxon>
        <taxon>Mucoromycota</taxon>
        <taxon>Mucoromycotina</taxon>
        <taxon>Endogonomycetes</taxon>
        <taxon>Endogonales</taxon>
        <taxon>Endogonales incertae sedis</taxon>
        <taxon>Bifiguratus</taxon>
    </lineage>
</organism>
<gene>
    <name evidence="3" type="ORF">BZG36_03885</name>
</gene>
<keyword evidence="1" id="KW-0472">Membrane</keyword>
<feature type="transmembrane region" description="Helical" evidence="1">
    <location>
        <begin position="226"/>
        <end position="250"/>
    </location>
</feature>
<dbReference type="OrthoDB" id="2160500at2759"/>
<feature type="signal peptide" evidence="2">
    <location>
        <begin position="1"/>
        <end position="23"/>
    </location>
</feature>
<keyword evidence="1" id="KW-1133">Transmembrane helix</keyword>
<dbReference type="EMBL" id="MVBO01000101">
    <property type="protein sequence ID" value="OZJ03152.1"/>
    <property type="molecule type" value="Genomic_DNA"/>
</dbReference>
<evidence type="ECO:0000256" key="2">
    <source>
        <dbReference type="SAM" id="SignalP"/>
    </source>
</evidence>